<evidence type="ECO:0000256" key="1">
    <source>
        <dbReference type="SAM" id="Phobius"/>
    </source>
</evidence>
<proteinExistence type="predicted"/>
<dbReference type="EMBL" id="CP024955">
    <property type="protein sequence ID" value="ATY84405.1"/>
    <property type="molecule type" value="Genomic_DNA"/>
</dbReference>
<gene>
    <name evidence="2" type="ORF">CVV65_05100</name>
</gene>
<keyword evidence="1" id="KW-0812">Transmembrane</keyword>
<evidence type="ECO:0000313" key="3">
    <source>
        <dbReference type="Proteomes" id="UP000231932"/>
    </source>
</evidence>
<keyword evidence="1" id="KW-0472">Membrane</keyword>
<dbReference type="InterPro" id="IPR018730">
    <property type="entry name" value="DUF2273"/>
</dbReference>
<accession>A0A2K8N5N6</accession>
<dbReference type="OrthoDB" id="1798631at2"/>
<dbReference type="AlphaFoldDB" id="A0A2K8N5N6"/>
<name>A0A2K8N5N6_9BACL</name>
<reference evidence="3" key="1">
    <citation type="submission" date="2017-11" db="EMBL/GenBank/DDBJ databases">
        <title>Complete Genome Sequence of Kyrpidia sp. Strain EA-1, a thermophilic, hydrogen-oxidizing Bacterium, isolated from the Azores.</title>
        <authorList>
            <person name="Reiner J.E."/>
            <person name="Lapp C.J."/>
            <person name="Bunk B."/>
            <person name="Gescher J."/>
        </authorList>
    </citation>
    <scope>NUCLEOTIDE SEQUENCE [LARGE SCALE GENOMIC DNA]</scope>
    <source>
        <strain evidence="3">EA-1</strain>
    </source>
</reference>
<keyword evidence="1" id="KW-1133">Transmembrane helix</keyword>
<keyword evidence="3" id="KW-1185">Reference proteome</keyword>
<evidence type="ECO:0000313" key="2">
    <source>
        <dbReference type="EMBL" id="ATY84405.1"/>
    </source>
</evidence>
<organism evidence="2 3">
    <name type="scientific">Kyrpidia spormannii</name>
    <dbReference type="NCBI Taxonomy" id="2055160"/>
    <lineage>
        <taxon>Bacteria</taxon>
        <taxon>Bacillati</taxon>
        <taxon>Bacillota</taxon>
        <taxon>Bacilli</taxon>
        <taxon>Bacillales</taxon>
        <taxon>Alicyclobacillaceae</taxon>
        <taxon>Kyrpidia</taxon>
    </lineage>
</organism>
<dbReference type="Pfam" id="PF10031">
    <property type="entry name" value="DUF2273"/>
    <property type="match status" value="1"/>
</dbReference>
<protein>
    <recommendedName>
        <fullName evidence="4">DUF2273 domain-containing protein</fullName>
    </recommendedName>
</protein>
<evidence type="ECO:0008006" key="4">
    <source>
        <dbReference type="Google" id="ProtNLM"/>
    </source>
</evidence>
<feature type="transmembrane region" description="Helical" evidence="1">
    <location>
        <begin position="20"/>
        <end position="53"/>
    </location>
</feature>
<dbReference type="KEGG" id="kyr:CVV65_05100"/>
<dbReference type="RefSeq" id="WP_100667226.1">
    <property type="nucleotide sequence ID" value="NZ_CP024955.1"/>
</dbReference>
<dbReference type="Proteomes" id="UP000231932">
    <property type="component" value="Chromosome"/>
</dbReference>
<sequence>MNQMAQLLKWLWENHPGRLLGTVLGLVAGVVFLFVGFWRALIFAFFVWLGYVWGGAWERREDWRDVIERLLPSRYRDS</sequence>